<feature type="transmembrane region" description="Helical" evidence="1">
    <location>
        <begin position="6"/>
        <end position="22"/>
    </location>
</feature>
<dbReference type="InterPro" id="IPR052173">
    <property type="entry name" value="Beta-lactam_resp_regulator"/>
</dbReference>
<evidence type="ECO:0000259" key="2">
    <source>
        <dbReference type="Pfam" id="PF05569"/>
    </source>
</evidence>
<sequence>MLLYLTKISISLILTYLLYKWILEDLKIHRFKRFYLLFSMIFSLILPLISIPNHSLDLVFDSKISEINEIIITPSAMRETTQSSPFLTLQTLLYLVYLVGFAIAFFKFCKGIYDLNRLRKKGQSVQKHQYHFVLLPFLKTPFTFGKYIYLPQDTAIDFSDTIIRHELVHVNQRHTIDILLTELLKCMFWFHPMFYLFKNSIALNHEFLADNQIIRNQSEADNYLQLLLHQTYQQNEMSLSSSFNFNLTKKRFIMISKNNNPLKNALSIVLACVVIIFTGIISTQAQEKKTATTQVQEKPLIAVEKQAEYVGGMDAFQNYFINNFRIDEATEGKNIGKKTTIIVQFIIEKDGSVNDINILRSELSEQGNQNIISIMKNCPKWIPAKHHDKVVRSQFTLPITIQVQDDVKKDA</sequence>
<protein>
    <submittedName>
        <fullName evidence="3">Beta-lactamase regulating signal transducer with metallopeptidase domain</fullName>
    </submittedName>
</protein>
<accession>A0A4R7F0W8</accession>
<evidence type="ECO:0000313" key="3">
    <source>
        <dbReference type="EMBL" id="TDS62067.1"/>
    </source>
</evidence>
<dbReference type="PANTHER" id="PTHR34978">
    <property type="entry name" value="POSSIBLE SENSOR-TRANSDUCER PROTEIN BLAR"/>
    <property type="match status" value="1"/>
</dbReference>
<gene>
    <name evidence="3" type="ORF">C8P70_10733</name>
</gene>
<dbReference type="PANTHER" id="PTHR34978:SF3">
    <property type="entry name" value="SLR0241 PROTEIN"/>
    <property type="match status" value="1"/>
</dbReference>
<dbReference type="CDD" id="cd07341">
    <property type="entry name" value="M56_BlaR1_MecR1_like"/>
    <property type="match status" value="1"/>
</dbReference>
<feature type="domain" description="Peptidase M56" evidence="2">
    <location>
        <begin position="33"/>
        <end position="255"/>
    </location>
</feature>
<keyword evidence="1" id="KW-0472">Membrane</keyword>
<proteinExistence type="predicted"/>
<dbReference type="RefSeq" id="WP_133712079.1">
    <property type="nucleotide sequence ID" value="NZ_SOAG01000007.1"/>
</dbReference>
<dbReference type="Gene3D" id="3.30.1150.10">
    <property type="match status" value="1"/>
</dbReference>
<dbReference type="OrthoDB" id="1522859at2"/>
<feature type="transmembrane region" description="Helical" evidence="1">
    <location>
        <begin position="92"/>
        <end position="113"/>
    </location>
</feature>
<keyword evidence="1" id="KW-1133">Transmembrane helix</keyword>
<dbReference type="AlphaFoldDB" id="A0A4R7F0W8"/>
<name>A0A4R7F0W8_9FLAO</name>
<feature type="transmembrane region" description="Helical" evidence="1">
    <location>
        <begin position="264"/>
        <end position="282"/>
    </location>
</feature>
<evidence type="ECO:0000256" key="1">
    <source>
        <dbReference type="SAM" id="Phobius"/>
    </source>
</evidence>
<reference evidence="3 4" key="1">
    <citation type="submission" date="2019-03" db="EMBL/GenBank/DDBJ databases">
        <title>Genomic Encyclopedia of Archaeal and Bacterial Type Strains, Phase II (KMG-II): from individual species to whole genera.</title>
        <authorList>
            <person name="Goeker M."/>
        </authorList>
    </citation>
    <scope>NUCLEOTIDE SEQUENCE [LARGE SCALE GENOMIC DNA]</scope>
    <source>
        <strain evidence="3 4">DSM 28213</strain>
    </source>
</reference>
<dbReference type="SUPFAM" id="SSF74653">
    <property type="entry name" value="TolA/TonB C-terminal domain"/>
    <property type="match status" value="1"/>
</dbReference>
<organism evidence="3 4">
    <name type="scientific">Myroides indicus</name>
    <dbReference type="NCBI Taxonomy" id="1323422"/>
    <lineage>
        <taxon>Bacteria</taxon>
        <taxon>Pseudomonadati</taxon>
        <taxon>Bacteroidota</taxon>
        <taxon>Flavobacteriia</taxon>
        <taxon>Flavobacteriales</taxon>
        <taxon>Flavobacteriaceae</taxon>
        <taxon>Myroides</taxon>
    </lineage>
</organism>
<dbReference type="Pfam" id="PF05569">
    <property type="entry name" value="Peptidase_M56"/>
    <property type="match status" value="1"/>
</dbReference>
<comment type="caution">
    <text evidence="3">The sequence shown here is derived from an EMBL/GenBank/DDBJ whole genome shotgun (WGS) entry which is preliminary data.</text>
</comment>
<keyword evidence="1" id="KW-0812">Transmembrane</keyword>
<dbReference type="EMBL" id="SOAG01000007">
    <property type="protein sequence ID" value="TDS62067.1"/>
    <property type="molecule type" value="Genomic_DNA"/>
</dbReference>
<evidence type="ECO:0000313" key="4">
    <source>
        <dbReference type="Proteomes" id="UP000295215"/>
    </source>
</evidence>
<feature type="transmembrane region" description="Helical" evidence="1">
    <location>
        <begin position="34"/>
        <end position="51"/>
    </location>
</feature>
<dbReference type="InterPro" id="IPR008756">
    <property type="entry name" value="Peptidase_M56"/>
</dbReference>
<keyword evidence="4" id="KW-1185">Reference proteome</keyword>
<dbReference type="Proteomes" id="UP000295215">
    <property type="component" value="Unassembled WGS sequence"/>
</dbReference>